<evidence type="ECO:0000256" key="18">
    <source>
        <dbReference type="SAM" id="MobiDB-lite"/>
    </source>
</evidence>
<dbReference type="UniPathway" id="UPA00223">
    <property type="reaction ID" value="UER00999"/>
</dbReference>
<feature type="binding site" evidence="14">
    <location>
        <begin position="945"/>
        <end position="947"/>
    </location>
    <ligand>
        <name>substrate</name>
        <note>ligand shared with subunit alpha</note>
    </ligand>
</feature>
<proteinExistence type="inferred from homology"/>
<evidence type="ECO:0000256" key="7">
    <source>
        <dbReference type="ARBA" id="ARBA00022723"/>
    </source>
</evidence>
<dbReference type="GO" id="GO:0003697">
    <property type="term" value="F:single-stranded DNA binding"/>
    <property type="evidence" value="ECO:0007669"/>
    <property type="project" value="InterPro"/>
</dbReference>
<dbReference type="NCBIfam" id="TIGR01019">
    <property type="entry name" value="sucCoAalpha"/>
    <property type="match status" value="1"/>
</dbReference>
<dbReference type="FunFam" id="3.40.50.300:FF:000087">
    <property type="entry name" value="Recombinase RecA"/>
    <property type="match status" value="1"/>
</dbReference>
<evidence type="ECO:0000259" key="21">
    <source>
        <dbReference type="PROSITE" id="PS50975"/>
    </source>
</evidence>
<dbReference type="Gene3D" id="3.40.50.300">
    <property type="entry name" value="P-loop containing nucleotide triphosphate hydrolases"/>
    <property type="match status" value="1"/>
</dbReference>
<dbReference type="SMART" id="SM00382">
    <property type="entry name" value="AAA"/>
    <property type="match status" value="1"/>
</dbReference>
<dbReference type="InterPro" id="IPR033847">
    <property type="entry name" value="Citrt_syn/SCS-alpha_CS"/>
</dbReference>
<dbReference type="HAMAP" id="MF_00268">
    <property type="entry name" value="RecA"/>
    <property type="match status" value="1"/>
</dbReference>
<feature type="compositionally biased region" description="Basic residues" evidence="18">
    <location>
        <begin position="477"/>
        <end position="495"/>
    </location>
</feature>
<keyword evidence="9 14" id="KW-0067">ATP-binding</keyword>
<evidence type="ECO:0000256" key="4">
    <source>
        <dbReference type="ARBA" id="ARBA00022532"/>
    </source>
</evidence>
<feature type="domain" description="RecA family profile 2" evidence="20">
    <location>
        <begin position="208"/>
        <end position="281"/>
    </location>
</feature>
<comment type="subunit">
    <text evidence="3">Heterooctamer of 4 alpha and 4 beta chains.</text>
</comment>
<dbReference type="GO" id="GO:0006281">
    <property type="term" value="P:DNA repair"/>
    <property type="evidence" value="ECO:0007669"/>
    <property type="project" value="InterPro"/>
</dbReference>
<comment type="similarity">
    <text evidence="14">Belongs to the succinate/malate CoA ligase beta subunit family.</text>
</comment>
<dbReference type="PANTHER" id="PTHR45900:SF1">
    <property type="entry name" value="MITOCHONDRIAL DNA REPAIR PROTEIN RECA HOMOLOG-RELATED"/>
    <property type="match status" value="1"/>
</dbReference>
<evidence type="ECO:0000256" key="2">
    <source>
        <dbReference type="ARBA" id="ARBA00009391"/>
    </source>
</evidence>
<evidence type="ECO:0000256" key="13">
    <source>
        <dbReference type="ARBA" id="ARBA00056887"/>
    </source>
</evidence>
<organism evidence="22">
    <name type="scientific">Tanacetum cinerariifolium</name>
    <name type="common">Dalmatian daisy</name>
    <name type="synonym">Chrysanthemum cinerariifolium</name>
    <dbReference type="NCBI Taxonomy" id="118510"/>
    <lineage>
        <taxon>Eukaryota</taxon>
        <taxon>Viridiplantae</taxon>
        <taxon>Streptophyta</taxon>
        <taxon>Embryophyta</taxon>
        <taxon>Tracheophyta</taxon>
        <taxon>Spermatophyta</taxon>
        <taxon>Magnoliopsida</taxon>
        <taxon>eudicotyledons</taxon>
        <taxon>Gunneridae</taxon>
        <taxon>Pentapetalae</taxon>
        <taxon>asterids</taxon>
        <taxon>campanulids</taxon>
        <taxon>Asterales</taxon>
        <taxon>Asteraceae</taxon>
        <taxon>Asteroideae</taxon>
        <taxon>Anthemideae</taxon>
        <taxon>Anthemidinae</taxon>
        <taxon>Tanacetum</taxon>
    </lineage>
</organism>
<feature type="binding site" evidence="15">
    <location>
        <begin position="1013"/>
        <end position="1016"/>
    </location>
    <ligand>
        <name>CoA</name>
        <dbReference type="ChEBI" id="CHEBI:57287"/>
    </ligand>
</feature>
<evidence type="ECO:0000256" key="15">
    <source>
        <dbReference type="HAMAP-Rule" id="MF_03222"/>
    </source>
</evidence>
<dbReference type="InterPro" id="IPR005811">
    <property type="entry name" value="SUCC_ACL_C"/>
</dbReference>
<feature type="binding site" evidence="14">
    <location>
        <position position="823"/>
    </location>
    <ligand>
        <name>Mg(2+)</name>
        <dbReference type="ChEBI" id="CHEBI:18420"/>
    </ligand>
</feature>
<dbReference type="NCBIfam" id="TIGR01016">
    <property type="entry name" value="sucCoAbeta"/>
    <property type="match status" value="1"/>
</dbReference>
<dbReference type="EMBL" id="BKCJ010000001">
    <property type="protein sequence ID" value="GEU28118.1"/>
    <property type="molecule type" value="Genomic_DNA"/>
</dbReference>
<feature type="region of interest" description="Disordered" evidence="18">
    <location>
        <begin position="362"/>
        <end position="435"/>
    </location>
</feature>
<evidence type="ECO:0000256" key="12">
    <source>
        <dbReference type="ARBA" id="ARBA00023172"/>
    </source>
</evidence>
<comment type="cofactor">
    <cofactor evidence="14">
        <name>Mg(2+)</name>
        <dbReference type="ChEBI" id="CHEBI:18420"/>
    </cofactor>
    <text evidence="14">Binds 1 Mg(2+) ion per subunit.</text>
</comment>
<dbReference type="InterPro" id="IPR020584">
    <property type="entry name" value="DNA_recomb/repair_RecA_CS"/>
</dbReference>
<dbReference type="InterPro" id="IPR013765">
    <property type="entry name" value="DNA_recomb/repair_RecA"/>
</dbReference>
<dbReference type="InterPro" id="IPR005810">
    <property type="entry name" value="CoA_lig_alpha"/>
</dbReference>
<feature type="binding site" evidence="14">
    <location>
        <position position="837"/>
    </location>
    <ligand>
        <name>Mg(2+)</name>
        <dbReference type="ChEBI" id="CHEBI:18420"/>
    </ligand>
</feature>
<dbReference type="Pfam" id="PF00549">
    <property type="entry name" value="Ligase_CoA"/>
    <property type="match status" value="2"/>
</dbReference>
<dbReference type="InterPro" id="IPR020587">
    <property type="entry name" value="RecA_monomer-monomer_interface"/>
</dbReference>
<evidence type="ECO:0000256" key="3">
    <source>
        <dbReference type="ARBA" id="ARBA00011412"/>
    </source>
</evidence>
<keyword evidence="7 14" id="KW-0479">Metal-binding</keyword>
<dbReference type="InterPro" id="IPR016102">
    <property type="entry name" value="Succinyl-CoA_synth-like"/>
</dbReference>
<evidence type="ECO:0000256" key="8">
    <source>
        <dbReference type="ARBA" id="ARBA00022741"/>
    </source>
</evidence>
<feature type="binding site" evidence="14">
    <location>
        <position position="731"/>
    </location>
    <ligand>
        <name>ATP</name>
        <dbReference type="ChEBI" id="CHEBI:30616"/>
    </ligand>
</feature>
<name>A0A699GH35_TANCI</name>
<dbReference type="PROSITE" id="PS00321">
    <property type="entry name" value="RECA_1"/>
    <property type="match status" value="1"/>
</dbReference>
<keyword evidence="8 14" id="KW-0547">Nucleotide-binding</keyword>
<dbReference type="InterPro" id="IPR013650">
    <property type="entry name" value="ATP-grasp_succ-CoA_synth-type"/>
</dbReference>
<dbReference type="Pfam" id="PF21096">
    <property type="entry name" value="RecA_C"/>
    <property type="match status" value="1"/>
</dbReference>
<dbReference type="InterPro" id="IPR017440">
    <property type="entry name" value="Cit_synth/succinyl-CoA_lig_AS"/>
</dbReference>
<dbReference type="PROSITE" id="PS50163">
    <property type="entry name" value="RECA_3"/>
    <property type="match status" value="1"/>
</dbReference>
<dbReference type="GO" id="GO:0004775">
    <property type="term" value="F:succinate-CoA ligase (ADP-forming) activity"/>
    <property type="evidence" value="ECO:0007669"/>
    <property type="project" value="UniProtKB-UniRule"/>
</dbReference>
<dbReference type="InterPro" id="IPR049261">
    <property type="entry name" value="RecA-like_C"/>
</dbReference>
<dbReference type="SUPFAM" id="SSF52210">
    <property type="entry name" value="Succinyl-CoA synthetase domains"/>
    <property type="match status" value="2"/>
</dbReference>
<evidence type="ECO:0000256" key="17">
    <source>
        <dbReference type="RuleBase" id="RU003422"/>
    </source>
</evidence>
<dbReference type="GO" id="GO:0006310">
    <property type="term" value="P:DNA recombination"/>
    <property type="evidence" value="ECO:0007669"/>
    <property type="project" value="UniProtKB-KW"/>
</dbReference>
<comment type="subcellular location">
    <subcellularLocation>
        <location evidence="14">Mitochondrion</location>
    </subcellularLocation>
</comment>
<dbReference type="Pfam" id="PF02629">
    <property type="entry name" value="CoA_binding"/>
    <property type="match status" value="1"/>
</dbReference>
<dbReference type="SUPFAM" id="SSF54752">
    <property type="entry name" value="RecA protein, C-terminal domain"/>
    <property type="match status" value="1"/>
</dbReference>
<keyword evidence="14" id="KW-0496">Mitochondrion</keyword>
<protein>
    <recommendedName>
        <fullName evidence="14 15">Multifunctional fusion protein</fullName>
    </recommendedName>
    <domain>
        <recommendedName>
            <fullName evidence="14">Succinate--CoA ligase [ADP-forming] subunit beta, mitochondrial</fullName>
            <ecNumber evidence="14">6.2.1.5</ecNumber>
        </recommendedName>
        <alternativeName>
            <fullName evidence="14">Succinyl-CoA synthetase beta chain</fullName>
            <shortName evidence="14">SCS-beta</shortName>
        </alternativeName>
    </domain>
    <domain>
        <recommendedName>
            <fullName evidence="15">Succinate--CoA ligase [ADP-forming] subunit alpha, mitochondrial</fullName>
        </recommendedName>
        <alternativeName>
            <fullName evidence="15">Succinyl-CoA synthetase subunit alpha</fullName>
            <shortName evidence="15">SCS-alpha</shortName>
        </alternativeName>
    </domain>
</protein>
<evidence type="ECO:0000313" key="22">
    <source>
        <dbReference type="EMBL" id="GEU28118.1"/>
    </source>
</evidence>
<feature type="domain" description="ATP-grasp" evidence="21">
    <location>
        <begin position="633"/>
        <end position="853"/>
    </location>
</feature>
<dbReference type="NCBIfam" id="NF001913">
    <property type="entry name" value="PRK00696.1"/>
    <property type="match status" value="1"/>
</dbReference>
<dbReference type="SUPFAM" id="SSF51735">
    <property type="entry name" value="NAD(P)-binding Rossmann-fold domains"/>
    <property type="match status" value="1"/>
</dbReference>
<feature type="active site" description="Tele-phosphohistidine intermediate" evidence="15">
    <location>
        <position position="1248"/>
    </location>
</feature>
<feature type="region of interest" description="Disordered" evidence="18">
    <location>
        <begin position="472"/>
        <end position="505"/>
    </location>
</feature>
<dbReference type="PRINTS" id="PR00142">
    <property type="entry name" value="RECA"/>
</dbReference>
<keyword evidence="12" id="KW-0233">DNA recombination</keyword>
<comment type="pathway">
    <text evidence="1 14">Carbohydrate metabolism; tricarboxylic acid cycle; succinate from succinyl-CoA (ligase route): step 1/1.</text>
</comment>
<dbReference type="GO" id="GO:0005739">
    <property type="term" value="C:mitochondrion"/>
    <property type="evidence" value="ECO:0007669"/>
    <property type="project" value="UniProtKB-SubCell"/>
</dbReference>
<dbReference type="InterPro" id="IPR013815">
    <property type="entry name" value="ATP_grasp_subdomain_1"/>
</dbReference>
<dbReference type="Gene3D" id="3.40.50.261">
    <property type="entry name" value="Succinyl-CoA synthetase domains"/>
    <property type="match status" value="2"/>
</dbReference>
<dbReference type="PROSITE" id="PS01217">
    <property type="entry name" value="SUCCINYL_COA_LIG_3"/>
    <property type="match status" value="1"/>
</dbReference>
<dbReference type="InterPro" id="IPR036291">
    <property type="entry name" value="NAD(P)-bd_dom_sf"/>
</dbReference>
<dbReference type="InterPro" id="IPR011761">
    <property type="entry name" value="ATP-grasp"/>
</dbReference>
<evidence type="ECO:0000256" key="6">
    <source>
        <dbReference type="ARBA" id="ARBA00022679"/>
    </source>
</evidence>
<dbReference type="HAMAP" id="MF_00558">
    <property type="entry name" value="Succ_CoA_beta"/>
    <property type="match status" value="1"/>
</dbReference>
<feature type="binding site" evidence="15">
    <location>
        <position position="1042"/>
    </location>
    <ligand>
        <name>CoA</name>
        <dbReference type="ChEBI" id="CHEBI:57287"/>
    </ligand>
</feature>
<evidence type="ECO:0000256" key="14">
    <source>
        <dbReference type="HAMAP-Rule" id="MF_03219"/>
    </source>
</evidence>
<dbReference type="Gene3D" id="3.30.470.20">
    <property type="entry name" value="ATP-grasp fold, B domain"/>
    <property type="match status" value="1"/>
</dbReference>
<dbReference type="Gene3D" id="3.30.1490.20">
    <property type="entry name" value="ATP-grasp fold, A domain"/>
    <property type="match status" value="1"/>
</dbReference>
<dbReference type="GO" id="GO:0140664">
    <property type="term" value="F:ATP-dependent DNA damage sensor activity"/>
    <property type="evidence" value="ECO:0007669"/>
    <property type="project" value="InterPro"/>
</dbReference>
<dbReference type="InterPro" id="IPR003781">
    <property type="entry name" value="CoA-bd"/>
</dbReference>
<dbReference type="HAMAP" id="MF_01988">
    <property type="entry name" value="Succ_CoA_alpha"/>
    <property type="match status" value="1"/>
</dbReference>
<feature type="binding site" evidence="14">
    <location>
        <position position="670"/>
    </location>
    <ligand>
        <name>ATP</name>
        <dbReference type="ChEBI" id="CHEBI:30616"/>
    </ligand>
</feature>
<evidence type="ECO:0000259" key="20">
    <source>
        <dbReference type="PROSITE" id="PS50163"/>
    </source>
</evidence>
<dbReference type="Pfam" id="PF08442">
    <property type="entry name" value="ATP-grasp_2"/>
    <property type="match status" value="1"/>
</dbReference>
<dbReference type="EC" id="6.2.1.5" evidence="14"/>
<dbReference type="Gene3D" id="3.40.50.720">
    <property type="entry name" value="NAD(P)-binding Rossmann-like Domain"/>
    <property type="match status" value="1"/>
</dbReference>
<evidence type="ECO:0000259" key="19">
    <source>
        <dbReference type="PROSITE" id="PS50162"/>
    </source>
</evidence>
<dbReference type="GO" id="GO:0042709">
    <property type="term" value="C:succinate-CoA ligase complex"/>
    <property type="evidence" value="ECO:0007669"/>
    <property type="project" value="UniProtKB-ARBA"/>
</dbReference>
<comment type="similarity">
    <text evidence="15 16">Belongs to the succinate/malate CoA ligase alpha subunit family.</text>
</comment>
<dbReference type="FunFam" id="3.30.1490.20:FF:000002">
    <property type="entry name" value="Succinate--CoA ligase [ADP-forming] subunit beta"/>
    <property type="match status" value="1"/>
</dbReference>
<feature type="binding site" evidence="15">
    <location>
        <position position="1160"/>
    </location>
    <ligand>
        <name>substrate</name>
        <note>ligand shared with subunit beta</note>
    </ligand>
</feature>
<keyword evidence="6" id="KW-0808">Transferase</keyword>
<comment type="caution">
    <text evidence="22">The sequence shown here is derived from an EMBL/GenBank/DDBJ whole genome shotgun (WGS) entry which is preliminary data.</text>
</comment>
<feature type="binding site" evidence="14">
    <location>
        <begin position="677"/>
        <end position="679"/>
    </location>
    <ligand>
        <name>ATP</name>
        <dbReference type="ChEBI" id="CHEBI:30616"/>
    </ligand>
</feature>
<feature type="binding site" evidence="14">
    <location>
        <position position="888"/>
    </location>
    <ligand>
        <name>substrate</name>
        <note>ligand shared with subunit alpha</note>
    </ligand>
</feature>
<comment type="function">
    <text evidence="13">Involved in recombination ability and DNA strand transfer activity.</text>
</comment>
<accession>A0A699GH35</accession>
<dbReference type="PROSITE" id="PS50162">
    <property type="entry name" value="RECA_2"/>
    <property type="match status" value="1"/>
</dbReference>
<keyword evidence="4 14" id="KW-0816">Tricarboxylic acid cycle</keyword>
<evidence type="ECO:0000256" key="10">
    <source>
        <dbReference type="ARBA" id="ARBA00022842"/>
    </source>
</evidence>
<dbReference type="NCBIfam" id="NF004230">
    <property type="entry name" value="PRK05678.1"/>
    <property type="match status" value="1"/>
</dbReference>
<dbReference type="PROSITE" id="PS50975">
    <property type="entry name" value="ATP_GRASP"/>
    <property type="match status" value="1"/>
</dbReference>
<dbReference type="GO" id="GO:0000287">
    <property type="term" value="F:magnesium ion binding"/>
    <property type="evidence" value="ECO:0007669"/>
    <property type="project" value="UniProtKB-UniRule"/>
</dbReference>
<dbReference type="GO" id="GO:0005524">
    <property type="term" value="F:ATP binding"/>
    <property type="evidence" value="ECO:0007669"/>
    <property type="project" value="UniProtKB-UniRule"/>
</dbReference>
<dbReference type="InterPro" id="IPR003593">
    <property type="entry name" value="AAA+_ATPase"/>
</dbReference>
<dbReference type="PANTHER" id="PTHR45900">
    <property type="entry name" value="RECA"/>
    <property type="match status" value="1"/>
</dbReference>
<keyword evidence="10 14" id="KW-0460">Magnesium</keyword>
<sequence>MDDKKAVVPASEKAKALAAALAQIEKQFGKGSVMRMDASMPIEEVQVVSTGSLGLDVALGVGGLPRGRVVEIYGPESSGKTTLTLQTIAEMQKLGGTCAFIDAEHALDVTYAKKLGVNLSELLISQPDTGEQALEICDALVRSGSVDMVVVDSVAALTPRAEIEGDMGDSLPGLQARLMSQALRKLTGSINRTNTLVIFINQIRMKIGVMFGSPETTTGGNALKFYASVRLDIRRTGSIKSGDEVIGNETKVKVVKNKIAPPFKEAHFDILYGAGTSREGEILDLGVEAKIVEKSGSWYSYNGERVGQGKDNARIFLQERPQLAWEIENRVRESLGVRALPPLAAEKPDTVVKLKPAKGEADAAAASARRHSASADRRAGGNPIERLQKLGFRLRGGDGSSSVAEVPHAPSPTQPQRPRAALPVPARTQPSRTGAQTVPLCRRNRRPRRLARLPRTKQLAVARTFFRIADPPPRCPLRQRPHHGRAAKPWHRRRCAAGPQGRPGRYRDRALLRHLGTQVRRSRHRPRTAQQADALPAAARLLAARHPHRHERHGRFRRVITAIAAVNTRSRLPQAAPGSNVLRRVGNRHVPTRPCVCYTFRVFAAPWVRWLSVEATATIRREASMKIHEYQGKEILRKYGVTVPRGIPCLTVDEAVKAAETLGGPVWVVKAQIHAGGRGKGGGVKVAKSLEQVKEYADQILGMQLVTHQTGPEGQKVRRLLIEEGADIQKELYVSLVTDRVSQRVVLMASSEGGMDIEEVAESHPELLHSIAIDPKVGLTDAEAAGIAAKIGVPEASIPDAVTNLQGLYKAYWETDSSLAEINPLILTGSGKVIALDAKFNFDANALFRQPEIVAYRDLDEEDPAEVEASKFDLAYISLDGNIGCLVNGAGLAMATMDTIKLFGGEPANFLDVGGGATAEKVTEAFKIMLKNPGLKAILVNIFGGIMRCDVIAEGVITASKAVSLKVPLVVRMKGTNEDLGKKMLADSGLPIIAADTMEDAAKSVVAAAAGITGKTGQFHTRMCRDYANGKAAFVAGVNPKKAGEDFEGIPIFANVTEAKKETGANVSVIYVPPAGAAAAIWEAVEAELDLAICITEGIPVRDMMALKDRMAKAGSKTLLLGPNCPGLITPDEIKIGIMPGHIHKKGRIGVVSRSGTLTYEAVGQLTALGLGQSSAVGIGGDPINGLKHIDVMKMFNDDPDTDAVIMIGEIGGPDEANAAYWIKDNMKKPVVGFIAGVTAPPGKRMGHAGALISGGADTAQAKLEIMEACGITVTKNPSEMARLLKAML</sequence>
<comment type="catalytic activity">
    <reaction evidence="14">
        <text>succinate + ATP + CoA = succinyl-CoA + ADP + phosphate</text>
        <dbReference type="Rhea" id="RHEA:17661"/>
        <dbReference type="ChEBI" id="CHEBI:30031"/>
        <dbReference type="ChEBI" id="CHEBI:30616"/>
        <dbReference type="ChEBI" id="CHEBI:43474"/>
        <dbReference type="ChEBI" id="CHEBI:57287"/>
        <dbReference type="ChEBI" id="CHEBI:57292"/>
        <dbReference type="ChEBI" id="CHEBI:456216"/>
        <dbReference type="EC" id="6.2.1.5"/>
    </reaction>
</comment>
<dbReference type="GO" id="GO:0016740">
    <property type="term" value="F:transferase activity"/>
    <property type="evidence" value="ECO:0007669"/>
    <property type="project" value="UniProtKB-KW"/>
</dbReference>
<dbReference type="GO" id="GO:0005829">
    <property type="term" value="C:cytosol"/>
    <property type="evidence" value="ECO:0007669"/>
    <property type="project" value="TreeGrafter"/>
</dbReference>
<evidence type="ECO:0000256" key="16">
    <source>
        <dbReference type="RuleBase" id="RU000677"/>
    </source>
</evidence>
<comment type="function">
    <text evidence="14">Succinyl-CoA synthetase functions in the citric acid cycle (TCA), coupling the hydrolysis of succinyl-CoA to the synthesis of ATP and thus represents the only step of substrate-level phosphorylation in the TCA. The beta subunit provides nucleotide specificity of the enzyme and binds the substrate succinate, while the binding sites for coenzyme A and phosphate are found in the alpha subunit.</text>
</comment>
<keyword evidence="5 14" id="KW-0436">Ligase</keyword>
<dbReference type="SUPFAM" id="SSF56059">
    <property type="entry name" value="Glutathione synthetase ATP-binding domain-like"/>
    <property type="match status" value="1"/>
</dbReference>
<dbReference type="InterPro" id="IPR017866">
    <property type="entry name" value="Succ-CoA_synthase_bsu_CS"/>
</dbReference>
<comment type="function">
    <text evidence="15">Succinyl-CoA synthetase functions in the citric acid cycle (TCA), coupling the hydrolysis of succinyl-CoA to the synthesis of ATP and thus represents the only step of substrate-level phosphorylation in the TCA. The alpha subunit of the enzyme binds the substrates coenzyme A and phosphate, while succinate binding and nucleotide specificity is provided by the beta subunit.</text>
</comment>
<dbReference type="Pfam" id="PF00154">
    <property type="entry name" value="RecA_N"/>
    <property type="match status" value="1"/>
</dbReference>
<dbReference type="FunFam" id="3.30.470.20:FF:000002">
    <property type="entry name" value="Succinate--CoA ligase [ADP-forming] subunit beta"/>
    <property type="match status" value="1"/>
</dbReference>
<evidence type="ECO:0000256" key="1">
    <source>
        <dbReference type="ARBA" id="ARBA00005064"/>
    </source>
</evidence>
<dbReference type="InterPro" id="IPR027417">
    <property type="entry name" value="P-loop_NTPase"/>
</dbReference>
<dbReference type="InterPro" id="IPR023400">
    <property type="entry name" value="RecA_C_sf"/>
</dbReference>
<reference evidence="22" key="1">
    <citation type="journal article" date="2019" name="Sci. Rep.">
        <title>Draft genome of Tanacetum cinerariifolium, the natural source of mosquito coil.</title>
        <authorList>
            <person name="Yamashiro T."/>
            <person name="Shiraishi A."/>
            <person name="Satake H."/>
            <person name="Nakayama K."/>
        </authorList>
    </citation>
    <scope>NUCLEOTIDE SEQUENCE</scope>
</reference>
<dbReference type="FunFam" id="3.40.50.261:FF:000001">
    <property type="entry name" value="Succinate--CoA ligase [ADP-forming] subunit beta"/>
    <property type="match status" value="1"/>
</dbReference>
<dbReference type="FunFam" id="3.40.50.261:FF:000006">
    <property type="entry name" value="Succinate--CoA ligase [ADP-forming] subunit alpha"/>
    <property type="match status" value="1"/>
</dbReference>
<evidence type="ECO:0000256" key="5">
    <source>
        <dbReference type="ARBA" id="ARBA00022598"/>
    </source>
</evidence>
<dbReference type="SMART" id="SM00881">
    <property type="entry name" value="CoA_binding"/>
    <property type="match status" value="1"/>
</dbReference>
<dbReference type="PROSITE" id="PS00399">
    <property type="entry name" value="SUCCINYL_COA_LIG_2"/>
    <property type="match status" value="1"/>
</dbReference>
<feature type="domain" description="RecA family profile 1" evidence="19">
    <location>
        <begin position="44"/>
        <end position="203"/>
    </location>
</feature>
<dbReference type="NCBIfam" id="TIGR02012">
    <property type="entry name" value="tigrfam_recA"/>
    <property type="match status" value="1"/>
</dbReference>
<dbReference type="GO" id="GO:0006099">
    <property type="term" value="P:tricarboxylic acid cycle"/>
    <property type="evidence" value="ECO:0007669"/>
    <property type="project" value="UniProtKB-UniRule"/>
</dbReference>
<dbReference type="InterPro" id="IPR049428">
    <property type="entry name" value="RecA-like_N"/>
</dbReference>
<dbReference type="PROSITE" id="PS01216">
    <property type="entry name" value="SUCCINYL_COA_LIG_1"/>
    <property type="match status" value="1"/>
</dbReference>
<dbReference type="SUPFAM" id="SSF52540">
    <property type="entry name" value="P-loop containing nucleoside triphosphate hydrolases"/>
    <property type="match status" value="1"/>
</dbReference>
<feature type="binding site" evidence="15">
    <location>
        <begin position="1095"/>
        <end position="1097"/>
    </location>
    <ligand>
        <name>CoA</name>
        <dbReference type="ChEBI" id="CHEBI:57287"/>
    </ligand>
</feature>
<comment type="subunit">
    <text evidence="14">Heterodimer of an alpha and a beta subunit.</text>
</comment>
<dbReference type="InterPro" id="IPR005809">
    <property type="entry name" value="Succ_CoA_ligase-like_bsu"/>
</dbReference>
<evidence type="ECO:0000256" key="11">
    <source>
        <dbReference type="ARBA" id="ARBA00023125"/>
    </source>
</evidence>
<comment type="similarity">
    <text evidence="2 17">Belongs to the RecA family.</text>
</comment>
<dbReference type="CDD" id="cd00983">
    <property type="entry name" value="RecA"/>
    <property type="match status" value="1"/>
</dbReference>
<keyword evidence="11" id="KW-0238">DNA-binding</keyword>
<evidence type="ECO:0000256" key="9">
    <source>
        <dbReference type="ARBA" id="ARBA00022840"/>
    </source>
</evidence>
<dbReference type="InterPro" id="IPR020588">
    <property type="entry name" value="RecA_ATP-bd"/>
</dbReference>
<gene>
    <name evidence="22" type="ORF">Tci_000096</name>
</gene>